<feature type="domain" description="Fungal lipase-type" evidence="1">
    <location>
        <begin position="126"/>
        <end position="252"/>
    </location>
</feature>
<protein>
    <submittedName>
        <fullName evidence="2">Lipase (Class 3)</fullName>
    </submittedName>
</protein>
<dbReference type="PANTHER" id="PTHR45856">
    <property type="entry name" value="ALPHA/BETA-HYDROLASES SUPERFAMILY PROTEIN"/>
    <property type="match status" value="1"/>
</dbReference>
<dbReference type="EMBL" id="FQZT01000001">
    <property type="protein sequence ID" value="SHI44530.1"/>
    <property type="molecule type" value="Genomic_DNA"/>
</dbReference>
<proteinExistence type="predicted"/>
<dbReference type="Proteomes" id="UP000184171">
    <property type="component" value="Unassembled WGS sequence"/>
</dbReference>
<dbReference type="PANTHER" id="PTHR45856:SF24">
    <property type="entry name" value="FUNGAL LIPASE-LIKE DOMAIN-CONTAINING PROTEIN"/>
    <property type="match status" value="1"/>
</dbReference>
<dbReference type="InterPro" id="IPR051218">
    <property type="entry name" value="Sec_MonoDiacylglyc_Lipase"/>
</dbReference>
<gene>
    <name evidence="2" type="ORF">SAMN02745165_00062</name>
</gene>
<dbReference type="InterPro" id="IPR002921">
    <property type="entry name" value="Fungal_lipase-type"/>
</dbReference>
<dbReference type="RefSeq" id="WP_072904758.1">
    <property type="nucleotide sequence ID" value="NZ_FQZT01000001.1"/>
</dbReference>
<dbReference type="GO" id="GO:0006629">
    <property type="term" value="P:lipid metabolic process"/>
    <property type="evidence" value="ECO:0007669"/>
    <property type="project" value="InterPro"/>
</dbReference>
<dbReference type="Pfam" id="PF01764">
    <property type="entry name" value="Lipase_3"/>
    <property type="match status" value="1"/>
</dbReference>
<evidence type="ECO:0000259" key="1">
    <source>
        <dbReference type="Pfam" id="PF01764"/>
    </source>
</evidence>
<evidence type="ECO:0000313" key="3">
    <source>
        <dbReference type="Proteomes" id="UP000184171"/>
    </source>
</evidence>
<name>A0A1M6B766_MALRU</name>
<evidence type="ECO:0000313" key="2">
    <source>
        <dbReference type="EMBL" id="SHI44530.1"/>
    </source>
</evidence>
<dbReference type="AlphaFoldDB" id="A0A1M6B766"/>
<reference evidence="2 3" key="1">
    <citation type="submission" date="2016-11" db="EMBL/GenBank/DDBJ databases">
        <authorList>
            <person name="Jaros S."/>
            <person name="Januszkiewicz K."/>
            <person name="Wedrychowicz H."/>
        </authorList>
    </citation>
    <scope>NUCLEOTIDE SEQUENCE [LARGE SCALE GENOMIC DNA]</scope>
    <source>
        <strain evidence="2 3">DSM 5091</strain>
    </source>
</reference>
<dbReference type="InterPro" id="IPR029058">
    <property type="entry name" value="AB_hydrolase_fold"/>
</dbReference>
<dbReference type="OrthoDB" id="5522031at2"/>
<dbReference type="STRING" id="1122189.SAMN02745165_00062"/>
<dbReference type="CDD" id="cd00519">
    <property type="entry name" value="Lipase_3"/>
    <property type="match status" value="1"/>
</dbReference>
<accession>A0A1M6B766</accession>
<organism evidence="2 3">
    <name type="scientific">Malonomonas rubra DSM 5091</name>
    <dbReference type="NCBI Taxonomy" id="1122189"/>
    <lineage>
        <taxon>Bacteria</taxon>
        <taxon>Pseudomonadati</taxon>
        <taxon>Thermodesulfobacteriota</taxon>
        <taxon>Desulfuromonadia</taxon>
        <taxon>Desulfuromonadales</taxon>
        <taxon>Geopsychrobacteraceae</taxon>
        <taxon>Malonomonas</taxon>
    </lineage>
</organism>
<sequence length="362" mass="40821">MGDNTYFVDQKLLSPPIKRAAYSDRMAYVLGEMSGLAYFPFEGVDGLLSEAAIEAAKIVTNKSDESLERFLADFAEKLYHNKGANLTAFKEILKIAGFQYIAHFDRATSQGFLCKRISPGTDPYLVLAFRGTEKKINDWLTDADAVPKQKDGYRVHNGFYKAFDLIKDDIRSALKKKACLDADGNLLPLFITGHSLGGALALLATKYLARNIDGACYTYGAPRVGDYEFFFDIKTPVYRVVNSSDIVPRVPLGAANQLAIRLVKGLAWVFDSIAPLKSLFRWLEQELDKLNGYRHYGDLRYLTDVQGGRFHEARLVLNPPGLDRMQWFWKHLKASIFTPVKSHSSLLYRKKLVEVANARREI</sequence>
<dbReference type="SUPFAM" id="SSF53474">
    <property type="entry name" value="alpha/beta-Hydrolases"/>
    <property type="match status" value="1"/>
</dbReference>
<keyword evidence="3" id="KW-1185">Reference proteome</keyword>
<dbReference type="Gene3D" id="3.40.50.1820">
    <property type="entry name" value="alpha/beta hydrolase"/>
    <property type="match status" value="1"/>
</dbReference>